<dbReference type="Pfam" id="PF18439">
    <property type="entry name" value="zf_UBZ"/>
    <property type="match status" value="1"/>
</dbReference>
<dbReference type="GO" id="GO:0005634">
    <property type="term" value="C:nucleus"/>
    <property type="evidence" value="ECO:0007669"/>
    <property type="project" value="UniProtKB-SubCell"/>
</dbReference>
<evidence type="ECO:0000256" key="15">
    <source>
        <dbReference type="ARBA" id="ARBA00023242"/>
    </source>
</evidence>
<dbReference type="AlphaFoldDB" id="A0A0B6ZJQ7"/>
<evidence type="ECO:0000256" key="8">
    <source>
        <dbReference type="ARBA" id="ARBA00022723"/>
    </source>
</evidence>
<feature type="compositionally biased region" description="Basic and acidic residues" evidence="18">
    <location>
        <begin position="500"/>
        <end position="510"/>
    </location>
</feature>
<dbReference type="FunFam" id="1.10.150.20:FF:000014">
    <property type="entry name" value="Polymerase (DNA directed), eta"/>
    <property type="match status" value="1"/>
</dbReference>
<dbReference type="Gene3D" id="1.10.150.20">
    <property type="entry name" value="5' to 3' exonuclease, C-terminal subdomain"/>
    <property type="match status" value="1"/>
</dbReference>
<evidence type="ECO:0000256" key="10">
    <source>
        <dbReference type="ARBA" id="ARBA00022771"/>
    </source>
</evidence>
<evidence type="ECO:0000256" key="17">
    <source>
        <dbReference type="ARBA" id="ARBA00049244"/>
    </source>
</evidence>
<protein>
    <recommendedName>
        <fullName evidence="16">DNA polymerase eta</fullName>
        <ecNumber evidence="5">2.7.7.7</ecNumber>
    </recommendedName>
</protein>
<evidence type="ECO:0000256" key="4">
    <source>
        <dbReference type="ARBA" id="ARBA00010945"/>
    </source>
</evidence>
<dbReference type="Pfam" id="PF11799">
    <property type="entry name" value="IMS_C"/>
    <property type="match status" value="1"/>
</dbReference>
<dbReference type="PROSITE" id="PS51907">
    <property type="entry name" value="ZF_UBZ3"/>
    <property type="match status" value="1"/>
</dbReference>
<keyword evidence="12" id="KW-0460">Magnesium</keyword>
<keyword evidence="14" id="KW-0234">DNA repair</keyword>
<evidence type="ECO:0000259" key="19">
    <source>
        <dbReference type="PROSITE" id="PS50173"/>
    </source>
</evidence>
<dbReference type="Gene3D" id="3.40.1170.60">
    <property type="match status" value="1"/>
</dbReference>
<dbReference type="GO" id="GO:0003887">
    <property type="term" value="F:DNA-directed DNA polymerase activity"/>
    <property type="evidence" value="ECO:0007669"/>
    <property type="project" value="UniProtKB-EC"/>
</dbReference>
<dbReference type="InterPro" id="IPR041298">
    <property type="entry name" value="UBZ3"/>
</dbReference>
<dbReference type="GO" id="GO:0009411">
    <property type="term" value="P:response to UV"/>
    <property type="evidence" value="ECO:0007669"/>
    <property type="project" value="UniProtKB-ARBA"/>
</dbReference>
<dbReference type="InterPro" id="IPR036775">
    <property type="entry name" value="DNA_pol_Y-fam_lit_finger_sf"/>
</dbReference>
<dbReference type="FunFam" id="3.40.1170.60:FF:000003">
    <property type="entry name" value="DNA polymerase eta"/>
    <property type="match status" value="1"/>
</dbReference>
<dbReference type="GO" id="GO:0003684">
    <property type="term" value="F:damaged DNA binding"/>
    <property type="evidence" value="ECO:0007669"/>
    <property type="project" value="InterPro"/>
</dbReference>
<feature type="region of interest" description="Disordered" evidence="18">
    <location>
        <begin position="486"/>
        <end position="515"/>
    </location>
</feature>
<feature type="domain" description="UBZ3-type" evidence="20">
    <location>
        <begin position="649"/>
        <end position="683"/>
    </location>
</feature>
<keyword evidence="8" id="KW-0479">Metal-binding</keyword>
<keyword evidence="7" id="KW-0548">Nucleotidyltransferase</keyword>
<dbReference type="Pfam" id="PF21704">
    <property type="entry name" value="POLH-Rev1_HhH"/>
    <property type="match status" value="1"/>
</dbReference>
<reference evidence="21" key="1">
    <citation type="submission" date="2014-12" db="EMBL/GenBank/DDBJ databases">
        <title>Insight into the proteome of Arion vulgaris.</title>
        <authorList>
            <person name="Aradska J."/>
            <person name="Bulat T."/>
            <person name="Smidak R."/>
            <person name="Sarate P."/>
            <person name="Gangsoo J."/>
            <person name="Sialana F."/>
            <person name="Bilban M."/>
            <person name="Lubec G."/>
        </authorList>
    </citation>
    <scope>NUCLEOTIDE SEQUENCE</scope>
    <source>
        <tissue evidence="21">Skin</tissue>
    </source>
</reference>
<dbReference type="EMBL" id="HACG01021893">
    <property type="protein sequence ID" value="CEK68758.1"/>
    <property type="molecule type" value="Transcribed_RNA"/>
</dbReference>
<evidence type="ECO:0000256" key="9">
    <source>
        <dbReference type="ARBA" id="ARBA00022763"/>
    </source>
</evidence>
<dbReference type="EC" id="2.7.7.7" evidence="5"/>
<keyword evidence="13" id="KW-0832">Ubl conjugation</keyword>
<dbReference type="Gene3D" id="3.30.1490.100">
    <property type="entry name" value="DNA polymerase, Y-family, little finger domain"/>
    <property type="match status" value="1"/>
</dbReference>
<dbReference type="GO" id="GO:0042276">
    <property type="term" value="P:error-prone translesion synthesis"/>
    <property type="evidence" value="ECO:0007669"/>
    <property type="project" value="TreeGrafter"/>
</dbReference>
<keyword evidence="9" id="KW-0227">DNA damage</keyword>
<dbReference type="SUPFAM" id="SSF100879">
    <property type="entry name" value="Lesion bypass DNA polymerase (Y-family), little finger domain"/>
    <property type="match status" value="1"/>
</dbReference>
<name>A0A0B6ZJQ7_9EUPU</name>
<feature type="region of interest" description="Disordered" evidence="18">
    <location>
        <begin position="689"/>
        <end position="729"/>
    </location>
</feature>
<comment type="similarity">
    <text evidence="4">Belongs to the DNA polymerase type-Y family.</text>
</comment>
<evidence type="ECO:0000256" key="6">
    <source>
        <dbReference type="ARBA" id="ARBA00022679"/>
    </source>
</evidence>
<dbReference type="InterPro" id="IPR001126">
    <property type="entry name" value="UmuC"/>
</dbReference>
<comment type="cofactor">
    <cofactor evidence="2">
        <name>Mg(2+)</name>
        <dbReference type="ChEBI" id="CHEBI:18420"/>
    </cofactor>
</comment>
<dbReference type="PANTHER" id="PTHR45873:SF1">
    <property type="entry name" value="DNA POLYMERASE ETA"/>
    <property type="match status" value="1"/>
</dbReference>
<proteinExistence type="inferred from homology"/>
<evidence type="ECO:0000256" key="12">
    <source>
        <dbReference type="ARBA" id="ARBA00022842"/>
    </source>
</evidence>
<dbReference type="GO" id="GO:0035861">
    <property type="term" value="C:site of double-strand break"/>
    <property type="evidence" value="ECO:0007669"/>
    <property type="project" value="TreeGrafter"/>
</dbReference>
<evidence type="ECO:0000256" key="2">
    <source>
        <dbReference type="ARBA" id="ARBA00001946"/>
    </source>
</evidence>
<feature type="domain" description="UmuC" evidence="19">
    <location>
        <begin position="6"/>
        <end position="243"/>
    </location>
</feature>
<dbReference type="InterPro" id="IPR017961">
    <property type="entry name" value="DNA_pol_Y-fam_little_finger"/>
</dbReference>
<organism evidence="21">
    <name type="scientific">Arion vulgaris</name>
    <dbReference type="NCBI Taxonomy" id="1028688"/>
    <lineage>
        <taxon>Eukaryota</taxon>
        <taxon>Metazoa</taxon>
        <taxon>Spiralia</taxon>
        <taxon>Lophotrochozoa</taxon>
        <taxon>Mollusca</taxon>
        <taxon>Gastropoda</taxon>
        <taxon>Heterobranchia</taxon>
        <taxon>Euthyneura</taxon>
        <taxon>Panpulmonata</taxon>
        <taxon>Eupulmonata</taxon>
        <taxon>Stylommatophora</taxon>
        <taxon>Helicina</taxon>
        <taxon>Arionoidea</taxon>
        <taxon>Arionidae</taxon>
        <taxon>Arion</taxon>
    </lineage>
</organism>
<evidence type="ECO:0000256" key="13">
    <source>
        <dbReference type="ARBA" id="ARBA00022843"/>
    </source>
</evidence>
<dbReference type="InterPro" id="IPR052230">
    <property type="entry name" value="DNA_polymerase_eta"/>
</dbReference>
<dbReference type="SUPFAM" id="SSF56672">
    <property type="entry name" value="DNA/RNA polymerases"/>
    <property type="match status" value="1"/>
</dbReference>
<dbReference type="GO" id="GO:0006281">
    <property type="term" value="P:DNA repair"/>
    <property type="evidence" value="ECO:0007669"/>
    <property type="project" value="UniProtKB-KW"/>
</dbReference>
<dbReference type="PROSITE" id="PS50173">
    <property type="entry name" value="UMUC"/>
    <property type="match status" value="1"/>
</dbReference>
<evidence type="ECO:0000256" key="1">
    <source>
        <dbReference type="ARBA" id="ARBA00001936"/>
    </source>
</evidence>
<dbReference type="GO" id="GO:0005657">
    <property type="term" value="C:replication fork"/>
    <property type="evidence" value="ECO:0007669"/>
    <property type="project" value="TreeGrafter"/>
</dbReference>
<evidence type="ECO:0000256" key="11">
    <source>
        <dbReference type="ARBA" id="ARBA00022833"/>
    </source>
</evidence>
<evidence type="ECO:0000259" key="20">
    <source>
        <dbReference type="PROSITE" id="PS51907"/>
    </source>
</evidence>
<comment type="catalytic activity">
    <reaction evidence="17">
        <text>DNA(n) + a 2'-deoxyribonucleoside 5'-triphosphate = DNA(n+1) + diphosphate</text>
        <dbReference type="Rhea" id="RHEA:22508"/>
        <dbReference type="Rhea" id="RHEA-COMP:17339"/>
        <dbReference type="Rhea" id="RHEA-COMP:17340"/>
        <dbReference type="ChEBI" id="CHEBI:33019"/>
        <dbReference type="ChEBI" id="CHEBI:61560"/>
        <dbReference type="ChEBI" id="CHEBI:173112"/>
        <dbReference type="EC" id="2.7.7.7"/>
    </reaction>
</comment>
<dbReference type="InterPro" id="IPR043502">
    <property type="entry name" value="DNA/RNA_pol_sf"/>
</dbReference>
<dbReference type="FunFam" id="3.30.1490.100:FF:000007">
    <property type="entry name" value="DNA polymerase eta"/>
    <property type="match status" value="1"/>
</dbReference>
<dbReference type="InterPro" id="IPR043128">
    <property type="entry name" value="Rev_trsase/Diguanyl_cyclase"/>
</dbReference>
<evidence type="ECO:0000256" key="3">
    <source>
        <dbReference type="ARBA" id="ARBA00004123"/>
    </source>
</evidence>
<evidence type="ECO:0000256" key="18">
    <source>
        <dbReference type="SAM" id="MobiDB-lite"/>
    </source>
</evidence>
<accession>A0A0B6ZJQ7</accession>
<dbReference type="Pfam" id="PF00817">
    <property type="entry name" value="IMS"/>
    <property type="match status" value="1"/>
</dbReference>
<feature type="region of interest" description="Disordered" evidence="18">
    <location>
        <begin position="431"/>
        <end position="456"/>
    </location>
</feature>
<comment type="subcellular location">
    <subcellularLocation>
        <location evidence="3">Nucleus</location>
    </subcellularLocation>
</comment>
<feature type="compositionally biased region" description="Low complexity" evidence="18">
    <location>
        <begin position="692"/>
        <end position="706"/>
    </location>
</feature>
<keyword evidence="15" id="KW-0539">Nucleus</keyword>
<dbReference type="GO" id="GO:0008270">
    <property type="term" value="F:zinc ion binding"/>
    <property type="evidence" value="ECO:0007669"/>
    <property type="project" value="UniProtKB-KW"/>
</dbReference>
<keyword evidence="10" id="KW-0863">Zinc-finger</keyword>
<keyword evidence="6" id="KW-0808">Transferase</keyword>
<evidence type="ECO:0000313" key="21">
    <source>
        <dbReference type="EMBL" id="CEK68758.1"/>
    </source>
</evidence>
<gene>
    <name evidence="21" type="primary">ORF67608</name>
</gene>
<keyword evidence="11" id="KW-0862">Zinc</keyword>
<dbReference type="PIRSF" id="PIRSF036603">
    <property type="entry name" value="DPol_eta"/>
    <property type="match status" value="1"/>
</dbReference>
<dbReference type="PANTHER" id="PTHR45873">
    <property type="entry name" value="DNA POLYMERASE ETA"/>
    <property type="match status" value="1"/>
</dbReference>
<evidence type="ECO:0000256" key="14">
    <source>
        <dbReference type="ARBA" id="ARBA00023204"/>
    </source>
</evidence>
<evidence type="ECO:0000256" key="7">
    <source>
        <dbReference type="ARBA" id="ARBA00022695"/>
    </source>
</evidence>
<dbReference type="Gene3D" id="3.30.70.270">
    <property type="match status" value="1"/>
</dbReference>
<evidence type="ECO:0000256" key="5">
    <source>
        <dbReference type="ARBA" id="ARBA00012417"/>
    </source>
</evidence>
<comment type="cofactor">
    <cofactor evidence="1">
        <name>Mn(2+)</name>
        <dbReference type="ChEBI" id="CHEBI:29035"/>
    </cofactor>
</comment>
<sequence length="742" mass="81175">MTDREVVLIDMDCFYVQVEQRLDPSLKGKPCAVVQYKTFRGGGIIAVGYEARAFGVNRNMCGDEAKKKCPDILLARVPESRGKADLTRYREAGAEVIAVFGKFCSCVERASIDEAFLDLSEEVTLRLKNLGDSQVRSEQISNTFVEGYDGLGGSCEWLKKLYNSTDAYTSEYRLAVAASIVEEMRAAVLKETGFTCSAGIASNKMLAKFACGRNKPNKQTVLPMSSVKTLFETLPLQKIRHLGGKLGASLVDDLGLKTMGDITILSEQELQKYCGIKTGNWLYNACRGIETESVSTRVLPKSIGCSKNFRGREMLDTKKKVKFWLSELSKEVSERLSKDKESNKRTARSLTLSVSYKSNSGAASASRACALVHYDDEKICSDAYTLLQQFNTSPGQSLQWSPPLTNLGLSASKFSECVDHQKINILFHPKTSAQTSSATDKRTSAYVDANPNTLEDSAEIDVSDSEHENFKVPESLNHQQRIELSDDHIENQPSSSKPGLECETRHESMKHSPKGCVNSGVVASAGKQSNIQAFFNQRTTPSSAIKGNSSVEPALEIQKVVVSDKCSSVSGSGGEAVGFFARKMKDLTATKSIVSVSHKELVASTSSEQTDNIKDIQDQEETNIVNQAQCSSSDMVNIDSSIKPTNDISSGDFIECDKCGGIISVWEMPEHNDFHFALELQGSDNVISKLGTSDQSRMTTSTTSRRPGVKHKSSSPAKKLGGGKKTRLDKSVQPLTVFFSKR</sequence>
<evidence type="ECO:0000256" key="16">
    <source>
        <dbReference type="ARBA" id="ARBA00044975"/>
    </source>
</evidence>